<dbReference type="Gene3D" id="1.10.10.10">
    <property type="entry name" value="Winged helix-like DNA-binding domain superfamily/Winged helix DNA-binding domain"/>
    <property type="match status" value="1"/>
</dbReference>
<dbReference type="PROSITE" id="PS51071">
    <property type="entry name" value="HTH_RPIR"/>
    <property type="match status" value="1"/>
</dbReference>
<dbReference type="Gene3D" id="3.40.50.10490">
    <property type="entry name" value="Glucose-6-phosphate isomerase like protein, domain 1"/>
    <property type="match status" value="1"/>
</dbReference>
<dbReference type="AlphaFoldDB" id="A0A7C4V5N5"/>
<dbReference type="PROSITE" id="PS51464">
    <property type="entry name" value="SIS"/>
    <property type="match status" value="1"/>
</dbReference>
<dbReference type="Pfam" id="PF01380">
    <property type="entry name" value="SIS"/>
    <property type="match status" value="1"/>
</dbReference>
<dbReference type="Proteomes" id="UP000885759">
    <property type="component" value="Unassembled WGS sequence"/>
</dbReference>
<accession>A0A7C4V5N5</accession>
<dbReference type="GO" id="GO:0003700">
    <property type="term" value="F:DNA-binding transcription factor activity"/>
    <property type="evidence" value="ECO:0007669"/>
    <property type="project" value="InterPro"/>
</dbReference>
<name>A0A7C4V5N5_9DEIN</name>
<dbReference type="PANTHER" id="PTHR30514">
    <property type="entry name" value="GLUCOKINASE"/>
    <property type="match status" value="1"/>
</dbReference>
<organism evidence="6">
    <name type="scientific">Oceanithermus profundus</name>
    <dbReference type="NCBI Taxonomy" id="187137"/>
    <lineage>
        <taxon>Bacteria</taxon>
        <taxon>Thermotogati</taxon>
        <taxon>Deinococcota</taxon>
        <taxon>Deinococci</taxon>
        <taxon>Thermales</taxon>
        <taxon>Thermaceae</taxon>
        <taxon>Oceanithermus</taxon>
    </lineage>
</organism>
<evidence type="ECO:0000259" key="5">
    <source>
        <dbReference type="PROSITE" id="PS51464"/>
    </source>
</evidence>
<sequence length="281" mass="30702">MGTNARVLSRINSFYDKLSPSERRVADYVREHPEQVIHMPLAKLAQQAGVSDPSVLRFCRAIGYRGYLDFKVALTQDLASPVQFIHETVDPSDGPREIAQKVFAAANRALLETLQGLDTAGIERVVDLIDGAKRTLIIGVGTSAPVAQTFYNRLFRLGLPVWIQTDSYLQLMHAALLGPGDVVVGISQTGASIDPVLTLEEARKHGAATVAITGSLSSPITQQADVTLHSSYHELRPEAASSRIAQMAIVETIYVALSMRRLETADADERRIWEALAEKTL</sequence>
<feature type="domain" description="HTH rpiR-type" evidence="4">
    <location>
        <begin position="5"/>
        <end position="81"/>
    </location>
</feature>
<evidence type="ECO:0000259" key="4">
    <source>
        <dbReference type="PROSITE" id="PS51071"/>
    </source>
</evidence>
<dbReference type="EMBL" id="DRPZ01000140">
    <property type="protein sequence ID" value="HGY09445.1"/>
    <property type="molecule type" value="Genomic_DNA"/>
</dbReference>
<dbReference type="InterPro" id="IPR001347">
    <property type="entry name" value="SIS_dom"/>
</dbReference>
<proteinExistence type="predicted"/>
<dbReference type="InterPro" id="IPR009057">
    <property type="entry name" value="Homeodomain-like_sf"/>
</dbReference>
<evidence type="ECO:0000256" key="2">
    <source>
        <dbReference type="ARBA" id="ARBA00023125"/>
    </source>
</evidence>
<dbReference type="PANTHER" id="PTHR30514:SF1">
    <property type="entry name" value="HTH-TYPE TRANSCRIPTIONAL REGULATOR HEXR-RELATED"/>
    <property type="match status" value="1"/>
</dbReference>
<dbReference type="Pfam" id="PF01418">
    <property type="entry name" value="HTH_6"/>
    <property type="match status" value="1"/>
</dbReference>
<dbReference type="InterPro" id="IPR046348">
    <property type="entry name" value="SIS_dom_sf"/>
</dbReference>
<dbReference type="GO" id="GO:1901135">
    <property type="term" value="P:carbohydrate derivative metabolic process"/>
    <property type="evidence" value="ECO:0007669"/>
    <property type="project" value="InterPro"/>
</dbReference>
<reference evidence="6" key="1">
    <citation type="journal article" date="2020" name="mSystems">
        <title>Genome- and Community-Level Interaction Insights into Carbon Utilization and Element Cycling Functions of Hydrothermarchaeota in Hydrothermal Sediment.</title>
        <authorList>
            <person name="Zhou Z."/>
            <person name="Liu Y."/>
            <person name="Xu W."/>
            <person name="Pan J."/>
            <person name="Luo Z.H."/>
            <person name="Li M."/>
        </authorList>
    </citation>
    <scope>NUCLEOTIDE SEQUENCE [LARGE SCALE GENOMIC DNA]</scope>
    <source>
        <strain evidence="6">HyVt-570</strain>
    </source>
</reference>
<gene>
    <name evidence="6" type="ORF">ENK37_05245</name>
</gene>
<dbReference type="CDD" id="cd05013">
    <property type="entry name" value="SIS_RpiR"/>
    <property type="match status" value="1"/>
</dbReference>
<dbReference type="InterPro" id="IPR036388">
    <property type="entry name" value="WH-like_DNA-bd_sf"/>
</dbReference>
<keyword evidence="1" id="KW-0805">Transcription regulation</keyword>
<dbReference type="SUPFAM" id="SSF53697">
    <property type="entry name" value="SIS domain"/>
    <property type="match status" value="1"/>
</dbReference>
<evidence type="ECO:0000256" key="3">
    <source>
        <dbReference type="ARBA" id="ARBA00023163"/>
    </source>
</evidence>
<dbReference type="InterPro" id="IPR047640">
    <property type="entry name" value="RpiR-like"/>
</dbReference>
<keyword evidence="2" id="KW-0238">DNA-binding</keyword>
<dbReference type="GO" id="GO:0003677">
    <property type="term" value="F:DNA binding"/>
    <property type="evidence" value="ECO:0007669"/>
    <property type="project" value="UniProtKB-KW"/>
</dbReference>
<dbReference type="InterPro" id="IPR035472">
    <property type="entry name" value="RpiR-like_SIS"/>
</dbReference>
<protein>
    <submittedName>
        <fullName evidence="6">MurR/RpiR family transcriptional regulator</fullName>
    </submittedName>
</protein>
<evidence type="ECO:0000313" key="6">
    <source>
        <dbReference type="EMBL" id="HGY09445.1"/>
    </source>
</evidence>
<comment type="caution">
    <text evidence="6">The sequence shown here is derived from an EMBL/GenBank/DDBJ whole genome shotgun (WGS) entry which is preliminary data.</text>
</comment>
<dbReference type="GO" id="GO:0097367">
    <property type="term" value="F:carbohydrate derivative binding"/>
    <property type="evidence" value="ECO:0007669"/>
    <property type="project" value="InterPro"/>
</dbReference>
<keyword evidence="3" id="KW-0804">Transcription</keyword>
<dbReference type="InterPro" id="IPR000281">
    <property type="entry name" value="HTH_RpiR"/>
</dbReference>
<feature type="domain" description="SIS" evidence="5">
    <location>
        <begin position="125"/>
        <end position="263"/>
    </location>
</feature>
<evidence type="ECO:0000256" key="1">
    <source>
        <dbReference type="ARBA" id="ARBA00023015"/>
    </source>
</evidence>
<dbReference type="SUPFAM" id="SSF46689">
    <property type="entry name" value="Homeodomain-like"/>
    <property type="match status" value="1"/>
</dbReference>